<reference evidence="1 2" key="1">
    <citation type="journal article" date="2021" name="Elife">
        <title>Chloroplast acquisition without the gene transfer in kleptoplastic sea slugs, Plakobranchus ocellatus.</title>
        <authorList>
            <person name="Maeda T."/>
            <person name="Takahashi S."/>
            <person name="Yoshida T."/>
            <person name="Shimamura S."/>
            <person name="Takaki Y."/>
            <person name="Nagai Y."/>
            <person name="Toyoda A."/>
            <person name="Suzuki Y."/>
            <person name="Arimoto A."/>
            <person name="Ishii H."/>
            <person name="Satoh N."/>
            <person name="Nishiyama T."/>
            <person name="Hasebe M."/>
            <person name="Maruyama T."/>
            <person name="Minagawa J."/>
            <person name="Obokata J."/>
            <person name="Shigenobu S."/>
        </authorList>
    </citation>
    <scope>NUCLEOTIDE SEQUENCE [LARGE SCALE GENOMIC DNA]</scope>
</reference>
<gene>
    <name evidence="1" type="ORF">ElyMa_003346300</name>
</gene>
<keyword evidence="2" id="KW-1185">Reference proteome</keyword>
<evidence type="ECO:0000313" key="2">
    <source>
        <dbReference type="Proteomes" id="UP000762676"/>
    </source>
</evidence>
<evidence type="ECO:0000313" key="1">
    <source>
        <dbReference type="EMBL" id="GFS21734.1"/>
    </source>
</evidence>
<name>A0AAV4JFX1_9GAST</name>
<comment type="caution">
    <text evidence="1">The sequence shown here is derived from an EMBL/GenBank/DDBJ whole genome shotgun (WGS) entry which is preliminary data.</text>
</comment>
<dbReference type="Proteomes" id="UP000762676">
    <property type="component" value="Unassembled WGS sequence"/>
</dbReference>
<proteinExistence type="predicted"/>
<accession>A0AAV4JFX1</accession>
<sequence length="69" mass="7798">MYRAYLRELVNYKNVPPEEVERSLTISPQSFDSIPSDVVDGENIAPGCETRSKLDCPLVEKKQGLQVML</sequence>
<protein>
    <submittedName>
        <fullName evidence="1">Uncharacterized protein</fullName>
    </submittedName>
</protein>
<dbReference type="EMBL" id="BMAT01006895">
    <property type="protein sequence ID" value="GFS21734.1"/>
    <property type="molecule type" value="Genomic_DNA"/>
</dbReference>
<dbReference type="AlphaFoldDB" id="A0AAV4JFX1"/>
<organism evidence="1 2">
    <name type="scientific">Elysia marginata</name>
    <dbReference type="NCBI Taxonomy" id="1093978"/>
    <lineage>
        <taxon>Eukaryota</taxon>
        <taxon>Metazoa</taxon>
        <taxon>Spiralia</taxon>
        <taxon>Lophotrochozoa</taxon>
        <taxon>Mollusca</taxon>
        <taxon>Gastropoda</taxon>
        <taxon>Heterobranchia</taxon>
        <taxon>Euthyneura</taxon>
        <taxon>Panpulmonata</taxon>
        <taxon>Sacoglossa</taxon>
        <taxon>Placobranchoidea</taxon>
        <taxon>Plakobranchidae</taxon>
        <taxon>Elysia</taxon>
    </lineage>
</organism>